<dbReference type="NCBIfam" id="TIGR03558">
    <property type="entry name" value="oxido_grp_1"/>
    <property type="match status" value="1"/>
</dbReference>
<dbReference type="SUPFAM" id="SSF51679">
    <property type="entry name" value="Bacterial luciferase-like"/>
    <property type="match status" value="1"/>
</dbReference>
<dbReference type="CDD" id="cd00347">
    <property type="entry name" value="Flavin_utilizing_monoxygenases"/>
    <property type="match status" value="1"/>
</dbReference>
<keyword evidence="4" id="KW-1185">Reference proteome</keyword>
<dbReference type="PANTHER" id="PTHR30137">
    <property type="entry name" value="LUCIFERASE-LIKE MONOOXYGENASE"/>
    <property type="match status" value="1"/>
</dbReference>
<proteinExistence type="predicted"/>
<sequence>MIKLGILDQVPLSKGQSVTDRMDETIKMATLAEQLGYTKYWFAEHHGTKGMLSSAPEILMAAVAASTKKIRIGTGGILLPQYSPFKVAEISKQLESLFPGRIDIGVGRSPGGTPALRKALVDGEPRSLEEFDRQLQDLVYYIRDTLPRNHVYSGVKASPQVEVPPPMWLLGLGENSAKLAAKQGLGYVFGHFIKSARGRQAFEAYRSNFVSNGWSQTPQMLTAIFVVCADTDEQAEYLAKSQDLWLLRVEKGLDSRVPSSEEAIQYQYTDDDQKRMIHNRTRMIVGSKETVRRELMKLSERYGMNEFLVLCNLHSEEDRIRSYQLLAEAMEL</sequence>
<dbReference type="InterPro" id="IPR019949">
    <property type="entry name" value="CmoO-like"/>
</dbReference>
<name>A0ABT0XI88_9BACI</name>
<dbReference type="Gene3D" id="3.20.20.30">
    <property type="entry name" value="Luciferase-like domain"/>
    <property type="match status" value="1"/>
</dbReference>
<dbReference type="RefSeq" id="WP_251606556.1">
    <property type="nucleotide sequence ID" value="NZ_JAMQJY010000001.1"/>
</dbReference>
<dbReference type="InterPro" id="IPR011251">
    <property type="entry name" value="Luciferase-like_dom"/>
</dbReference>
<dbReference type="Pfam" id="PF00296">
    <property type="entry name" value="Bac_luciferase"/>
    <property type="match status" value="1"/>
</dbReference>
<dbReference type="InterPro" id="IPR050766">
    <property type="entry name" value="Bact_Lucif_Oxidored"/>
</dbReference>
<dbReference type="EMBL" id="JAMQJY010000001">
    <property type="protein sequence ID" value="MCM2675617.1"/>
    <property type="molecule type" value="Genomic_DNA"/>
</dbReference>
<gene>
    <name evidence="3" type="ORF">NDM98_08995</name>
</gene>
<comment type="similarity">
    <text evidence="1">To bacterial alkanal monooxygenase alpha and beta chains.</text>
</comment>
<dbReference type="Proteomes" id="UP001203665">
    <property type="component" value="Unassembled WGS sequence"/>
</dbReference>
<reference evidence="3" key="1">
    <citation type="submission" date="2022-06" db="EMBL/GenBank/DDBJ databases">
        <title>Alkalicoccobacillus porphyridii sp. nov., isolated from a marine red alga, Porphyridium purpureum and reclassification of Shouchella plakortidis and Shouchella gibsonii as Alkalicoccobacillus plakortidis comb. nov. and Alkalicoccobacillus gibsonii comb. nov.</title>
        <authorList>
            <person name="Kim K.H."/>
            <person name="Lee J.K."/>
            <person name="Han D.M."/>
            <person name="Baek J.H."/>
            <person name="Jeon C.O."/>
        </authorList>
    </citation>
    <scope>NUCLEOTIDE SEQUENCE</scope>
    <source>
        <strain evidence="3">DSM 19153</strain>
    </source>
</reference>
<organism evidence="3 4">
    <name type="scientific">Alkalicoccobacillus plakortidis</name>
    <dbReference type="NCBI Taxonomy" id="444060"/>
    <lineage>
        <taxon>Bacteria</taxon>
        <taxon>Bacillati</taxon>
        <taxon>Bacillota</taxon>
        <taxon>Bacilli</taxon>
        <taxon>Bacillales</taxon>
        <taxon>Bacillaceae</taxon>
        <taxon>Alkalicoccobacillus</taxon>
    </lineage>
</organism>
<comment type="caution">
    <text evidence="3">The sequence shown here is derived from an EMBL/GenBank/DDBJ whole genome shotgun (WGS) entry which is preliminary data.</text>
</comment>
<dbReference type="InterPro" id="IPR036661">
    <property type="entry name" value="Luciferase-like_sf"/>
</dbReference>
<feature type="domain" description="Luciferase-like" evidence="2">
    <location>
        <begin position="9"/>
        <end position="300"/>
    </location>
</feature>
<accession>A0ABT0XI88</accession>
<evidence type="ECO:0000256" key="1">
    <source>
        <dbReference type="ARBA" id="ARBA00007789"/>
    </source>
</evidence>
<evidence type="ECO:0000313" key="3">
    <source>
        <dbReference type="EMBL" id="MCM2675617.1"/>
    </source>
</evidence>
<protein>
    <submittedName>
        <fullName evidence="3">LLM class flavin-dependent oxidoreductase</fullName>
    </submittedName>
</protein>
<evidence type="ECO:0000313" key="4">
    <source>
        <dbReference type="Proteomes" id="UP001203665"/>
    </source>
</evidence>
<dbReference type="PANTHER" id="PTHR30137:SF19">
    <property type="entry name" value="LUCIFERASE-LIKE MONOOXYGENASE"/>
    <property type="match status" value="1"/>
</dbReference>
<evidence type="ECO:0000259" key="2">
    <source>
        <dbReference type="Pfam" id="PF00296"/>
    </source>
</evidence>